<comment type="caution">
    <text evidence="1">The sequence shown here is derived from an EMBL/GenBank/DDBJ whole genome shotgun (WGS) entry which is preliminary data.</text>
</comment>
<gene>
    <name evidence="1" type="ORF">PSU93_09275</name>
</gene>
<dbReference type="Gene3D" id="2.130.10.10">
    <property type="entry name" value="YVTN repeat-like/Quinoprotein amine dehydrogenase"/>
    <property type="match status" value="1"/>
</dbReference>
<evidence type="ECO:0000313" key="1">
    <source>
        <dbReference type="EMBL" id="MDI1231326.1"/>
    </source>
</evidence>
<accession>A0AA43TKK0</accession>
<organism evidence="1 2">
    <name type="scientific">Candidatus Methylobacter titanis</name>
    <dbReference type="NCBI Taxonomy" id="3053457"/>
    <lineage>
        <taxon>Bacteria</taxon>
        <taxon>Pseudomonadati</taxon>
        <taxon>Pseudomonadota</taxon>
        <taxon>Gammaproteobacteria</taxon>
        <taxon>Methylococcales</taxon>
        <taxon>Methylococcaceae</taxon>
        <taxon>Methylobacter</taxon>
    </lineage>
</organism>
<dbReference type="SUPFAM" id="SSF50939">
    <property type="entry name" value="Sialidases"/>
    <property type="match status" value="1"/>
</dbReference>
<evidence type="ECO:0000313" key="2">
    <source>
        <dbReference type="Proteomes" id="UP001160519"/>
    </source>
</evidence>
<dbReference type="InterPro" id="IPR036278">
    <property type="entry name" value="Sialidase_sf"/>
</dbReference>
<reference evidence="1" key="1">
    <citation type="submission" date="2023-01" db="EMBL/GenBank/DDBJ databases">
        <title>Biogeochemical cycle of methane in antarctic sediments.</title>
        <authorList>
            <person name="Roldan D.M."/>
            <person name="Menes R.J."/>
        </authorList>
    </citation>
    <scope>NUCLEOTIDE SEQUENCE [LARGE SCALE GENOMIC DNA]</scope>
    <source>
        <strain evidence="1">K-2018 MAG008</strain>
    </source>
</reference>
<name>A0AA43TKK0_9GAMM</name>
<dbReference type="EMBL" id="JAQSDF010000027">
    <property type="protein sequence ID" value="MDI1231326.1"/>
    <property type="molecule type" value="Genomic_DNA"/>
</dbReference>
<protein>
    <submittedName>
        <fullName evidence="1">Uncharacterized protein</fullName>
    </submittedName>
</protein>
<keyword evidence="2" id="KW-1185">Reference proteome</keyword>
<proteinExistence type="predicted"/>
<dbReference type="InterPro" id="IPR015943">
    <property type="entry name" value="WD40/YVTN_repeat-like_dom_sf"/>
</dbReference>
<dbReference type="AlphaFoldDB" id="A0AA43TKK0"/>
<dbReference type="Proteomes" id="UP001160519">
    <property type="component" value="Unassembled WGS sequence"/>
</dbReference>
<sequence>MGRSSSVNSSIKIAKSKSFPVGGVFTAPTRLVGNRVLVTGCAAGGSSGNGVAGGNVSSAAYGAGLFYCTNAVGAPSQANMLDPYTRAKHATSTTVLAASTGGGFMAASEDGFVITITNGAPSSPFAVSRNYGDTWATYYQTTTTLGANGVAISPINTDLALFSNSGRYIEYTLDRGVTWVGSFSFNFSTNMAVMTGCKFLKDKFALFGGITTGTAGVVTSIETPSSTYANWTQTTVFASTQVNDIDYDPITGIFVAVGNTGSIATATSLTGTWTVRASGTTDHLTGVKFANGVWVTVGATGRVCKSTDSGATWAATTVGVTTFSGTRSIAYASLMGANGTWFIKSAIATTIYSSKDNAVTWVASTAGTNNYVIASPVSAITSSTSSVSITKDGINWYPYQTSLKDGGDFVVVDKTGEKLRLAGGQGTTTYFGGNGGSTEGLGSIAPTGSNQPGLGEGGTGGAGGTVRIPPTGAGGLVVTASNPCFGGGAAKQLVDITATPGRKFPGGSGTTNTTSGYVGGGSSIFGRGGSGLEDVSVGATAQKGQGAGAGAGSNNAAFGSAGAAESCYRYEVAVSPGGSLYISVGLKNDDNSITPNFQGNSGTCLIEWEEYV</sequence>